<proteinExistence type="predicted"/>
<organism evidence="2 3">
    <name type="scientific">Ruegeria faecimaris</name>
    <dbReference type="NCBI Taxonomy" id="686389"/>
    <lineage>
        <taxon>Bacteria</taxon>
        <taxon>Pseudomonadati</taxon>
        <taxon>Pseudomonadota</taxon>
        <taxon>Alphaproteobacteria</taxon>
        <taxon>Rhodobacterales</taxon>
        <taxon>Roseobacteraceae</taxon>
        <taxon>Ruegeria</taxon>
    </lineage>
</organism>
<evidence type="ECO:0000313" key="3">
    <source>
        <dbReference type="Proteomes" id="UP000319555"/>
    </source>
</evidence>
<dbReference type="InterPro" id="IPR046919">
    <property type="entry name" value="ABC-3C_CTD10"/>
</dbReference>
<dbReference type="Proteomes" id="UP000319555">
    <property type="component" value="Unassembled WGS sequence"/>
</dbReference>
<gene>
    <name evidence="2" type="ORF">SAMN06265380_10177</name>
</gene>
<dbReference type="AlphaFoldDB" id="A0A521AEH6"/>
<accession>A0A521AEH6</accession>
<protein>
    <recommendedName>
        <fullName evidence="1">ABC-three component systems C-terminal domain-containing protein</fullName>
    </recommendedName>
</protein>
<dbReference type="EMBL" id="FXTE01000001">
    <property type="protein sequence ID" value="SMO33225.1"/>
    <property type="molecule type" value="Genomic_DNA"/>
</dbReference>
<dbReference type="Pfam" id="PF20275">
    <property type="entry name" value="CTD10"/>
    <property type="match status" value="1"/>
</dbReference>
<evidence type="ECO:0000259" key="1">
    <source>
        <dbReference type="Pfam" id="PF20275"/>
    </source>
</evidence>
<evidence type="ECO:0000313" key="2">
    <source>
        <dbReference type="EMBL" id="SMO33225.1"/>
    </source>
</evidence>
<keyword evidence="3" id="KW-1185">Reference proteome</keyword>
<name>A0A521AEH6_9RHOB</name>
<sequence>MAFQNLVNAVFQGGADDFQSIAPWGSAGDGGNDGYVRSSGHYLQVYGPKAGSNWSPAVAAKKSEDDFQKLLNKWNGLNRYSFVLNDRFQGVPGPVEISLQNIQKLYGVDADSIACAQLTDRFTDLKEFEMMEIVGGVPGHQPTFIDKRKIGELLEHLANKVSPNGLSSKGLAPDFDEKIEFNGLSDAVGARLRANSYQDADVTGFLNVRGQWLAEGIAQELRDLYAESKSTIIDLEDAADLRYVWMVGKVIPESAHAHPHSFKAFHGAAEVILAHFFEACDVYDKPETSSRTA</sequence>
<reference evidence="2 3" key="1">
    <citation type="submission" date="2017-05" db="EMBL/GenBank/DDBJ databases">
        <authorList>
            <person name="Varghese N."/>
            <person name="Submissions S."/>
        </authorList>
    </citation>
    <scope>NUCLEOTIDE SEQUENCE [LARGE SCALE GENOMIC DNA]</scope>
    <source>
        <strain evidence="2 3">DSM 28009</strain>
    </source>
</reference>
<feature type="domain" description="ABC-three component systems C-terminal" evidence="1">
    <location>
        <begin position="149"/>
        <end position="283"/>
    </location>
</feature>